<protein>
    <submittedName>
        <fullName evidence="1">Uncharacterized protein</fullName>
    </submittedName>
</protein>
<accession>A0ABX0KVY0</accession>
<proteinExistence type="predicted"/>
<keyword evidence="2" id="KW-1185">Reference proteome</keyword>
<gene>
    <name evidence="1" type="ORF">HA050_03710</name>
</gene>
<evidence type="ECO:0000313" key="1">
    <source>
        <dbReference type="EMBL" id="NHQ85216.1"/>
    </source>
</evidence>
<dbReference type="EMBL" id="JAAOLX010000002">
    <property type="protein sequence ID" value="NHQ85216.1"/>
    <property type="molecule type" value="Genomic_DNA"/>
</dbReference>
<dbReference type="RefSeq" id="WP_166822247.1">
    <property type="nucleotide sequence ID" value="NZ_JAAOLX010000002.1"/>
</dbReference>
<comment type="caution">
    <text evidence="1">The sequence shown here is derived from an EMBL/GenBank/DDBJ whole genome shotgun (WGS) entry which is preliminary data.</text>
</comment>
<evidence type="ECO:0000313" key="2">
    <source>
        <dbReference type="Proteomes" id="UP000712570"/>
    </source>
</evidence>
<sequence length="166" mass="19742">MIKNIQVQALIHNEMYQFETCTPVYLDLLLYYAELYDSGSYEKRIEVQEHHWLLARQDIYSASFWWSMNEGLESFFKPNPELPIHWLAHSKRALQWDYMPSNFHSWALAILESFDLPRYQAAYHLPLDELTAIEQDLSVVLEGLRNYPKENLAEPMDEDNWGLVDQ</sequence>
<organism evidence="1 2">
    <name type="scientific">Iodobacter violaceini</name>
    <dbReference type="NCBI Taxonomy" id="3044271"/>
    <lineage>
        <taxon>Bacteria</taxon>
        <taxon>Pseudomonadati</taxon>
        <taxon>Pseudomonadota</taxon>
        <taxon>Betaproteobacteria</taxon>
        <taxon>Neisseriales</taxon>
        <taxon>Chitinibacteraceae</taxon>
        <taxon>Iodobacter</taxon>
    </lineage>
</organism>
<reference evidence="1 2" key="1">
    <citation type="submission" date="2020-03" db="EMBL/GenBank/DDBJ databases">
        <title>Draft genome sequence of environmentally isolated violet-colored cultures.</title>
        <authorList>
            <person name="Wilson H.S."/>
        </authorList>
    </citation>
    <scope>NUCLEOTIDE SEQUENCE [LARGE SCALE GENOMIC DNA]</scope>
    <source>
        <strain evidence="1 2">HSC-16F04</strain>
    </source>
</reference>
<name>A0ABX0KVY0_9NEIS</name>
<dbReference type="Proteomes" id="UP000712570">
    <property type="component" value="Unassembled WGS sequence"/>
</dbReference>